<name>A0A225ULQ4_9STRA</name>
<reference evidence="3" key="1">
    <citation type="submission" date="2017-03" db="EMBL/GenBank/DDBJ databases">
        <title>Phytopthora megakarya and P. palmivora, two closely related causual agents of cacao black pod achieved similar genome size and gene model numbers by different mechanisms.</title>
        <authorList>
            <person name="Ali S."/>
            <person name="Shao J."/>
            <person name="Larry D.J."/>
            <person name="Kronmiller B."/>
            <person name="Shen D."/>
            <person name="Strem M.D."/>
            <person name="Melnick R.L."/>
            <person name="Guiltinan M.J."/>
            <person name="Tyler B.M."/>
            <person name="Meinhardt L.W."/>
            <person name="Bailey B.A."/>
        </authorList>
    </citation>
    <scope>NUCLEOTIDE SEQUENCE [LARGE SCALE GENOMIC DNA]</scope>
    <source>
        <strain evidence="3">zdho120</strain>
    </source>
</reference>
<proteinExistence type="predicted"/>
<organism evidence="2 3">
    <name type="scientific">Phytophthora megakarya</name>
    <dbReference type="NCBI Taxonomy" id="4795"/>
    <lineage>
        <taxon>Eukaryota</taxon>
        <taxon>Sar</taxon>
        <taxon>Stramenopiles</taxon>
        <taxon>Oomycota</taxon>
        <taxon>Peronosporomycetes</taxon>
        <taxon>Peronosporales</taxon>
        <taxon>Peronosporaceae</taxon>
        <taxon>Phytophthora</taxon>
    </lineage>
</organism>
<protein>
    <submittedName>
        <fullName evidence="2">Uncharacterized protein</fullName>
    </submittedName>
</protein>
<comment type="caution">
    <text evidence="2">The sequence shown here is derived from an EMBL/GenBank/DDBJ whole genome shotgun (WGS) entry which is preliminary data.</text>
</comment>
<evidence type="ECO:0000313" key="2">
    <source>
        <dbReference type="EMBL" id="OWY93476.1"/>
    </source>
</evidence>
<dbReference type="AlphaFoldDB" id="A0A225ULQ4"/>
<evidence type="ECO:0000313" key="3">
    <source>
        <dbReference type="Proteomes" id="UP000198211"/>
    </source>
</evidence>
<evidence type="ECO:0000256" key="1">
    <source>
        <dbReference type="SAM" id="SignalP"/>
    </source>
</evidence>
<gene>
    <name evidence="2" type="ORF">PHMEG_00037121</name>
</gene>
<dbReference type="EMBL" id="NBNE01016017">
    <property type="protein sequence ID" value="OWY93476.1"/>
    <property type="molecule type" value="Genomic_DNA"/>
</dbReference>
<keyword evidence="3" id="KW-1185">Reference proteome</keyword>
<sequence length="197" mass="21842">MVPKLGDVAITLLLGVSELEALGILDQAVIQTVMAQATAAVVGVADLLRIRLKCLSFRRCFPDATLLLITYVFLAANRLVLSRALPFRPGWIFPSHLPRAAVPRSGQYCGHLITGQNVRDLMAALPWNVLTGANIPEPMSFEITVDGRLGFLIERYSAVEFQDLIAYWESTQRFPVSSALIRSKPYLASFVVERKNR</sequence>
<feature type="signal peptide" evidence="1">
    <location>
        <begin position="1"/>
        <end position="21"/>
    </location>
</feature>
<accession>A0A225ULQ4</accession>
<keyword evidence="1" id="KW-0732">Signal</keyword>
<feature type="chain" id="PRO_5013144172" evidence="1">
    <location>
        <begin position="22"/>
        <end position="197"/>
    </location>
</feature>
<dbReference type="Proteomes" id="UP000198211">
    <property type="component" value="Unassembled WGS sequence"/>
</dbReference>
<dbReference type="OrthoDB" id="125247at2759"/>